<feature type="region of interest" description="Disordered" evidence="1">
    <location>
        <begin position="125"/>
        <end position="165"/>
    </location>
</feature>
<gene>
    <name evidence="2" type="ORF">SHERM_20661</name>
</gene>
<keyword evidence="3" id="KW-1185">Reference proteome</keyword>
<name>A0A9N7RCV8_STRHE</name>
<evidence type="ECO:0000313" key="2">
    <source>
        <dbReference type="EMBL" id="CAA0823509.1"/>
    </source>
</evidence>
<protein>
    <submittedName>
        <fullName evidence="2">BSD domain-containing protein</fullName>
    </submittedName>
</protein>
<comment type="caution">
    <text evidence="2">The sequence shown here is derived from an EMBL/GenBank/DDBJ whole genome shotgun (WGS) entry which is preliminary data.</text>
</comment>
<dbReference type="OrthoDB" id="2021158at2759"/>
<dbReference type="AlphaFoldDB" id="A0A9N7RCV8"/>
<evidence type="ECO:0000313" key="3">
    <source>
        <dbReference type="Proteomes" id="UP001153555"/>
    </source>
</evidence>
<feature type="compositionally biased region" description="Basic and acidic residues" evidence="1">
    <location>
        <begin position="54"/>
        <end position="63"/>
    </location>
</feature>
<organism evidence="2 3">
    <name type="scientific">Striga hermonthica</name>
    <name type="common">Purple witchweed</name>
    <name type="synonym">Buchnera hermonthica</name>
    <dbReference type="NCBI Taxonomy" id="68872"/>
    <lineage>
        <taxon>Eukaryota</taxon>
        <taxon>Viridiplantae</taxon>
        <taxon>Streptophyta</taxon>
        <taxon>Embryophyta</taxon>
        <taxon>Tracheophyta</taxon>
        <taxon>Spermatophyta</taxon>
        <taxon>Magnoliopsida</taxon>
        <taxon>eudicotyledons</taxon>
        <taxon>Gunneridae</taxon>
        <taxon>Pentapetalae</taxon>
        <taxon>asterids</taxon>
        <taxon>lamiids</taxon>
        <taxon>Lamiales</taxon>
        <taxon>Orobanchaceae</taxon>
        <taxon>Buchnereae</taxon>
        <taxon>Striga</taxon>
    </lineage>
</organism>
<proteinExistence type="predicted"/>
<evidence type="ECO:0000256" key="1">
    <source>
        <dbReference type="SAM" id="MobiDB-lite"/>
    </source>
</evidence>
<dbReference type="PANTHER" id="PTHR31923">
    <property type="entry name" value="BSD DOMAIN-CONTAINING PROTEIN"/>
    <property type="match status" value="1"/>
</dbReference>
<feature type="region of interest" description="Disordered" evidence="1">
    <location>
        <begin position="49"/>
        <end position="103"/>
    </location>
</feature>
<feature type="compositionally biased region" description="Pro residues" evidence="1">
    <location>
        <begin position="127"/>
        <end position="138"/>
    </location>
</feature>
<dbReference type="SUPFAM" id="SSF101447">
    <property type="entry name" value="Formin homology 2 domain (FH2 domain)"/>
    <property type="match status" value="1"/>
</dbReference>
<dbReference type="Proteomes" id="UP001153555">
    <property type="component" value="Unassembled WGS sequence"/>
</dbReference>
<dbReference type="EMBL" id="CACSLK010024540">
    <property type="protein sequence ID" value="CAA0823509.1"/>
    <property type="molecule type" value="Genomic_DNA"/>
</dbReference>
<dbReference type="PANTHER" id="PTHR31923:SF27">
    <property type="entry name" value="BSD DOMAIN-CONTAINING PROTEIN"/>
    <property type="match status" value="1"/>
</dbReference>
<reference evidence="2" key="1">
    <citation type="submission" date="2019-12" db="EMBL/GenBank/DDBJ databases">
        <authorList>
            <person name="Scholes J."/>
        </authorList>
    </citation>
    <scope>NUCLEOTIDE SEQUENCE</scope>
</reference>
<accession>A0A9N7RCV8</accession>
<feature type="compositionally biased region" description="Basic and acidic residues" evidence="1">
    <location>
        <begin position="77"/>
        <end position="87"/>
    </location>
</feature>
<sequence length="359" mass="40248">MDARLSTTRWSLQKAKEAKPISLVQDDAVGTCPGWLVPIANSLRLDEIEDVPGEEDRAPHDTVPETDPPRGVTVSAADRRSSGDDHSSCGGDEEIDGGDNRRGVKEDLSELKDCLARQFCGVASFLAPPPPPPPPPPSIRRSGVGDREGEELVEHDGGEPDKFGPSEDFYTDVVGCAIGVSEEVLAFARDIAHHPETWLDFPFSEEDEFDDFDISDAQTSNAMSGVQEDEERFESKVPTWRASLSFKFYHVKWCKLTCKYSMSSYECGLSSDCFYRVEANIRYFFHQTLISPHLPKPSFFTYLFSPDPYQLLSFPMDFRRRHLQSSSSLRLSLNFVVAFVKPAQLGMKLCETILLTIYR</sequence>
<feature type="compositionally biased region" description="Basic and acidic residues" evidence="1">
    <location>
        <begin position="143"/>
        <end position="165"/>
    </location>
</feature>